<evidence type="ECO:0000313" key="2">
    <source>
        <dbReference type="Proteomes" id="UP000199647"/>
    </source>
</evidence>
<sequence>MRRLGRSHPRFHRDDIRLWVAVRIHGIYGAGIAAKAIASFVGNGQIGRETVAALRAFHPETQPRSLFVFNKFCMKNTGGSARHIDVHRVLAIP</sequence>
<dbReference type="AlphaFoldDB" id="A0A1H9CGJ7"/>
<dbReference type="Proteomes" id="UP000199647">
    <property type="component" value="Unassembled WGS sequence"/>
</dbReference>
<dbReference type="RefSeq" id="WP_092495323.1">
    <property type="nucleotide sequence ID" value="NZ_FOFG01000002.1"/>
</dbReference>
<reference evidence="1 2" key="1">
    <citation type="submission" date="2016-10" db="EMBL/GenBank/DDBJ databases">
        <authorList>
            <person name="de Groot N.N."/>
        </authorList>
    </citation>
    <scope>NUCLEOTIDE SEQUENCE [LARGE SCALE GENOMIC DNA]</scope>
    <source>
        <strain evidence="1 2">A52C2</strain>
    </source>
</reference>
<keyword evidence="2" id="KW-1185">Reference proteome</keyword>
<proteinExistence type="predicted"/>
<gene>
    <name evidence="1" type="ORF">SAMN05216548_102148</name>
</gene>
<name>A0A1H9CGJ7_9HYPH</name>
<evidence type="ECO:0000313" key="1">
    <source>
        <dbReference type="EMBL" id="SEQ00360.1"/>
    </source>
</evidence>
<accession>A0A1H9CGJ7</accession>
<protein>
    <submittedName>
        <fullName evidence="1">Uncharacterized protein</fullName>
    </submittedName>
</protein>
<dbReference type="EMBL" id="FOFG01000002">
    <property type="protein sequence ID" value="SEQ00360.1"/>
    <property type="molecule type" value="Genomic_DNA"/>
</dbReference>
<organism evidence="1 2">
    <name type="scientific">Faunimonas pinastri</name>
    <dbReference type="NCBI Taxonomy" id="1855383"/>
    <lineage>
        <taxon>Bacteria</taxon>
        <taxon>Pseudomonadati</taxon>
        <taxon>Pseudomonadota</taxon>
        <taxon>Alphaproteobacteria</taxon>
        <taxon>Hyphomicrobiales</taxon>
        <taxon>Afifellaceae</taxon>
        <taxon>Faunimonas</taxon>
    </lineage>
</organism>